<accession>A0A2P2QVM7</accession>
<organism evidence="1">
    <name type="scientific">Rhizophora mucronata</name>
    <name type="common">Asiatic mangrove</name>
    <dbReference type="NCBI Taxonomy" id="61149"/>
    <lineage>
        <taxon>Eukaryota</taxon>
        <taxon>Viridiplantae</taxon>
        <taxon>Streptophyta</taxon>
        <taxon>Embryophyta</taxon>
        <taxon>Tracheophyta</taxon>
        <taxon>Spermatophyta</taxon>
        <taxon>Magnoliopsida</taxon>
        <taxon>eudicotyledons</taxon>
        <taxon>Gunneridae</taxon>
        <taxon>Pentapetalae</taxon>
        <taxon>rosids</taxon>
        <taxon>fabids</taxon>
        <taxon>Malpighiales</taxon>
        <taxon>Rhizophoraceae</taxon>
        <taxon>Rhizophora</taxon>
    </lineage>
</organism>
<evidence type="ECO:0000313" key="1">
    <source>
        <dbReference type="EMBL" id="MBX71008.1"/>
    </source>
</evidence>
<sequence length="19" mass="2181">MEIKKSDNSPTLQAYKITI</sequence>
<reference evidence="1" key="1">
    <citation type="submission" date="2018-02" db="EMBL/GenBank/DDBJ databases">
        <title>Rhizophora mucronata_Transcriptome.</title>
        <authorList>
            <person name="Meera S.P."/>
            <person name="Sreeshan A."/>
            <person name="Augustine A."/>
        </authorList>
    </citation>
    <scope>NUCLEOTIDE SEQUENCE</scope>
    <source>
        <tissue evidence="1">Leaf</tissue>
    </source>
</reference>
<protein>
    <submittedName>
        <fullName evidence="1">Uncharacterized protein</fullName>
    </submittedName>
</protein>
<proteinExistence type="predicted"/>
<dbReference type="EMBL" id="GGEC01090524">
    <property type="protein sequence ID" value="MBX71008.1"/>
    <property type="molecule type" value="Transcribed_RNA"/>
</dbReference>
<name>A0A2P2QVM7_RHIMU</name>
<dbReference type="AlphaFoldDB" id="A0A2P2QVM7"/>